<dbReference type="Proteomes" id="UP001152795">
    <property type="component" value="Unassembled WGS sequence"/>
</dbReference>
<dbReference type="InterPro" id="IPR028118">
    <property type="entry name" value="Chibby_fam"/>
</dbReference>
<evidence type="ECO:0000313" key="2">
    <source>
        <dbReference type="Proteomes" id="UP001152795"/>
    </source>
</evidence>
<reference evidence="1" key="1">
    <citation type="submission" date="2020-04" db="EMBL/GenBank/DDBJ databases">
        <authorList>
            <person name="Alioto T."/>
            <person name="Alioto T."/>
            <person name="Gomez Garrido J."/>
        </authorList>
    </citation>
    <scope>NUCLEOTIDE SEQUENCE</scope>
    <source>
        <strain evidence="1">A484AB</strain>
    </source>
</reference>
<dbReference type="EMBL" id="CACRXK020007690">
    <property type="protein sequence ID" value="CAB4012935.1"/>
    <property type="molecule type" value="Genomic_DNA"/>
</dbReference>
<sequence>MIKFLELALSQEVYEYLEELDEMNGSARESPGVGGGRSSGAEVRKLKEQNLQLKEENNLLQYKIEILLDMLAANKADLMVLEEEVDVLTKQKSTRIQ</sequence>
<accession>A0A7D9ISY5</accession>
<protein>
    <submittedName>
        <fullName evidence="1">Uncharacterized protein</fullName>
    </submittedName>
</protein>
<gene>
    <name evidence="1" type="ORF">PACLA_8A071875</name>
</gene>
<proteinExistence type="predicted"/>
<name>A0A7D9ISY5_PARCT</name>
<organism evidence="1 2">
    <name type="scientific">Paramuricea clavata</name>
    <name type="common">Red gorgonian</name>
    <name type="synonym">Violescent sea-whip</name>
    <dbReference type="NCBI Taxonomy" id="317549"/>
    <lineage>
        <taxon>Eukaryota</taxon>
        <taxon>Metazoa</taxon>
        <taxon>Cnidaria</taxon>
        <taxon>Anthozoa</taxon>
        <taxon>Octocorallia</taxon>
        <taxon>Malacalcyonacea</taxon>
        <taxon>Plexauridae</taxon>
        <taxon>Paramuricea</taxon>
    </lineage>
</organism>
<dbReference type="OrthoDB" id="2145765at2759"/>
<dbReference type="Pfam" id="PF14645">
    <property type="entry name" value="Chibby"/>
    <property type="match status" value="1"/>
</dbReference>
<dbReference type="AlphaFoldDB" id="A0A7D9ISY5"/>
<comment type="caution">
    <text evidence="1">The sequence shown here is derived from an EMBL/GenBank/DDBJ whole genome shotgun (WGS) entry which is preliminary data.</text>
</comment>
<keyword evidence="2" id="KW-1185">Reference proteome</keyword>
<evidence type="ECO:0000313" key="1">
    <source>
        <dbReference type="EMBL" id="CAB4012935.1"/>
    </source>
</evidence>